<accession>A0A0W1AGH5</accession>
<proteinExistence type="predicted"/>
<sequence>MPSRDQVYAMLMLRNREENLFSTLPMELIQEIGDFHEGPNSDIAKALQYAAYARKEDVRELINMLEDNPRLLLETGNVKTPGGDEIRRVTIYEFALGAGDYELAEIVQGYFSRINDGEKQMMRQYERYKPHIESMLDQKPYDLSPLFELIKKATLQEVTALLNKNMTGDNELCKALVKFRKDWAPRVLTKPGMHYNYASLQHAFELLDREWDNLYESSGNDYDKIRLVWRQLIGFEMRRLPGIDRCVTAQSVLTIMDQNENVIRSYKFKNNEGDFPITDSDNSLDGLGGDFGVEVIGCSEPSGHGSPKAHAEGVKKFCETKKSNLKNVYSSVDQLITQPSLVF</sequence>
<gene>
    <name evidence="1" type="ORF">Lwal_1090</name>
</gene>
<name>A0A0W1AGH5_9GAMM</name>
<protein>
    <submittedName>
        <fullName evidence="1">Uncharacterized protein</fullName>
    </submittedName>
</protein>
<organism evidence="1 2">
    <name type="scientific">Legionella waltersii</name>
    <dbReference type="NCBI Taxonomy" id="66969"/>
    <lineage>
        <taxon>Bacteria</taxon>
        <taxon>Pseudomonadati</taxon>
        <taxon>Pseudomonadota</taxon>
        <taxon>Gammaproteobacteria</taxon>
        <taxon>Legionellales</taxon>
        <taxon>Legionellaceae</taxon>
        <taxon>Legionella</taxon>
    </lineage>
</organism>
<evidence type="ECO:0000313" key="2">
    <source>
        <dbReference type="Proteomes" id="UP000054729"/>
    </source>
</evidence>
<dbReference type="PATRIC" id="fig|66969.6.peg.1195"/>
<dbReference type="Proteomes" id="UP000054729">
    <property type="component" value="Unassembled WGS sequence"/>
</dbReference>
<comment type="caution">
    <text evidence="1">The sequence shown here is derived from an EMBL/GenBank/DDBJ whole genome shotgun (WGS) entry which is preliminary data.</text>
</comment>
<evidence type="ECO:0000313" key="1">
    <source>
        <dbReference type="EMBL" id="KTD80393.1"/>
    </source>
</evidence>
<dbReference type="AlphaFoldDB" id="A0A0W1AGH5"/>
<reference evidence="1 2" key="1">
    <citation type="submission" date="2015-11" db="EMBL/GenBank/DDBJ databases">
        <title>Genomic analysis of 38 Legionella species identifies large and diverse effector repertoires.</title>
        <authorList>
            <person name="Burstein D."/>
            <person name="Amaro F."/>
            <person name="Zusman T."/>
            <person name="Lifshitz Z."/>
            <person name="Cohen O."/>
            <person name="Gilbert J.A."/>
            <person name="Pupko T."/>
            <person name="Shuman H.A."/>
            <person name="Segal G."/>
        </authorList>
    </citation>
    <scope>NUCLEOTIDE SEQUENCE [LARGE SCALE GENOMIC DNA]</scope>
    <source>
        <strain evidence="1 2">ATCC 51914</strain>
    </source>
</reference>
<dbReference type="EMBL" id="LNZB01000031">
    <property type="protein sequence ID" value="KTD80393.1"/>
    <property type="molecule type" value="Genomic_DNA"/>
</dbReference>
<keyword evidence="2" id="KW-1185">Reference proteome</keyword>